<comment type="similarity">
    <text evidence="1">Belongs to the Nudix hydrolase family.</text>
</comment>
<dbReference type="Proteomes" id="UP001177023">
    <property type="component" value="Unassembled WGS sequence"/>
</dbReference>
<name>A0AA36FZI3_9BILA</name>
<dbReference type="PROSITE" id="PS51462">
    <property type="entry name" value="NUDIX"/>
    <property type="match status" value="1"/>
</dbReference>
<dbReference type="GO" id="GO:0006754">
    <property type="term" value="P:ATP biosynthetic process"/>
    <property type="evidence" value="ECO:0007669"/>
    <property type="project" value="TreeGrafter"/>
</dbReference>
<organism evidence="7 9">
    <name type="scientific">Mesorhabditis spiculigera</name>
    <dbReference type="NCBI Taxonomy" id="96644"/>
    <lineage>
        <taxon>Eukaryota</taxon>
        <taxon>Metazoa</taxon>
        <taxon>Ecdysozoa</taxon>
        <taxon>Nematoda</taxon>
        <taxon>Chromadorea</taxon>
        <taxon>Rhabditida</taxon>
        <taxon>Rhabditina</taxon>
        <taxon>Rhabditomorpha</taxon>
        <taxon>Rhabditoidea</taxon>
        <taxon>Rhabditidae</taxon>
        <taxon>Mesorhabditinae</taxon>
        <taxon>Mesorhabditis</taxon>
    </lineage>
</organism>
<dbReference type="PROSITE" id="PS00893">
    <property type="entry name" value="NUDIX_BOX"/>
    <property type="match status" value="1"/>
</dbReference>
<dbReference type="EMBL" id="CATQJA010002321">
    <property type="protein sequence ID" value="CAJ0570465.1"/>
    <property type="molecule type" value="Genomic_DNA"/>
</dbReference>
<comment type="caution">
    <text evidence="7">The sequence shown here is derived from an EMBL/GenBank/DDBJ whole genome shotgun (WGS) entry which is preliminary data.</text>
</comment>
<dbReference type="EMBL" id="CATQJA010002320">
    <property type="protein sequence ID" value="CAJ0570458.1"/>
    <property type="molecule type" value="Genomic_DNA"/>
</dbReference>
<keyword evidence="9" id="KW-1185">Reference proteome</keyword>
<dbReference type="PANTHER" id="PTHR21340:SF0">
    <property type="entry name" value="BIS(5'-NUCLEOSYL)-TETRAPHOSPHATASE [ASYMMETRICAL]"/>
    <property type="match status" value="1"/>
</dbReference>
<dbReference type="PANTHER" id="PTHR21340">
    <property type="entry name" value="DIADENOSINE 5,5-P1,P4-TETRAPHOSPHATE PYROPHOSPHOHYDROLASE MUTT"/>
    <property type="match status" value="1"/>
</dbReference>
<dbReference type="AlphaFoldDB" id="A0AA36FZI3"/>
<evidence type="ECO:0000313" key="9">
    <source>
        <dbReference type="Proteomes" id="UP001177023"/>
    </source>
</evidence>
<protein>
    <recommendedName>
        <fullName evidence="2">Bis(5'-nucleosyl)-tetraphosphatase [asymmetrical]</fullName>
    </recommendedName>
    <alternativeName>
        <fullName evidence="5">Diadenosine 5',5'''-P1,P4-tetraphosphate asymmetrical hydrolase</fullName>
    </alternativeName>
</protein>
<dbReference type="GO" id="GO:0000166">
    <property type="term" value="F:nucleotide binding"/>
    <property type="evidence" value="ECO:0007669"/>
    <property type="project" value="UniProtKB-KW"/>
</dbReference>
<feature type="non-terminal residue" evidence="7">
    <location>
        <position position="1"/>
    </location>
</feature>
<dbReference type="Pfam" id="PF00293">
    <property type="entry name" value="NUDIX"/>
    <property type="match status" value="1"/>
</dbReference>
<dbReference type="GO" id="GO:0004081">
    <property type="term" value="F:bis(5'-nucleosyl)-tetraphosphatase (asymmetrical) activity"/>
    <property type="evidence" value="ECO:0007669"/>
    <property type="project" value="TreeGrafter"/>
</dbReference>
<dbReference type="InterPro" id="IPR015797">
    <property type="entry name" value="NUDIX_hydrolase-like_dom_sf"/>
</dbReference>
<feature type="domain" description="Nudix hydrolase" evidence="6">
    <location>
        <begin position="5"/>
        <end position="138"/>
    </location>
</feature>
<evidence type="ECO:0000256" key="3">
    <source>
        <dbReference type="ARBA" id="ARBA00022741"/>
    </source>
</evidence>
<evidence type="ECO:0000313" key="8">
    <source>
        <dbReference type="EMBL" id="CAJ0570465.1"/>
    </source>
</evidence>
<dbReference type="SUPFAM" id="SSF55811">
    <property type="entry name" value="Nudix"/>
    <property type="match status" value="1"/>
</dbReference>
<dbReference type="InterPro" id="IPR020084">
    <property type="entry name" value="NUDIX_hydrolase_CS"/>
</dbReference>
<dbReference type="CDD" id="cd03428">
    <property type="entry name" value="NUDIX_Ap4A_Nudt2"/>
    <property type="match status" value="1"/>
</dbReference>
<evidence type="ECO:0000259" key="6">
    <source>
        <dbReference type="PROSITE" id="PS51462"/>
    </source>
</evidence>
<keyword evidence="3" id="KW-0547">Nucleotide-binding</keyword>
<dbReference type="InterPro" id="IPR003565">
    <property type="entry name" value="Tetra_PHTase"/>
</dbReference>
<dbReference type="InterPro" id="IPR000086">
    <property type="entry name" value="NUDIX_hydrolase_dom"/>
</dbReference>
<reference evidence="7" key="1">
    <citation type="submission" date="2023-06" db="EMBL/GenBank/DDBJ databases">
        <authorList>
            <person name="Delattre M."/>
        </authorList>
    </citation>
    <scope>NUCLEOTIDE SEQUENCE</scope>
    <source>
        <strain evidence="7">AF72</strain>
    </source>
</reference>
<keyword evidence="4" id="KW-0378">Hydrolase</keyword>
<evidence type="ECO:0000313" key="7">
    <source>
        <dbReference type="EMBL" id="CAJ0570458.1"/>
    </source>
</evidence>
<evidence type="ECO:0000256" key="2">
    <source>
        <dbReference type="ARBA" id="ARBA00018911"/>
    </source>
</evidence>
<dbReference type="Gene3D" id="3.90.79.10">
    <property type="entry name" value="Nucleoside Triphosphate Pyrophosphohydrolase"/>
    <property type="match status" value="1"/>
</dbReference>
<evidence type="ECO:0000256" key="1">
    <source>
        <dbReference type="ARBA" id="ARBA00005582"/>
    </source>
</evidence>
<dbReference type="InterPro" id="IPR051325">
    <property type="entry name" value="Nudix_hydrolase_domain"/>
</dbReference>
<dbReference type="PRINTS" id="PR01405">
    <property type="entry name" value="TETRPHPHTASE"/>
</dbReference>
<evidence type="ECO:0000256" key="5">
    <source>
        <dbReference type="ARBA" id="ARBA00032644"/>
    </source>
</evidence>
<accession>A0AA36FZI3</accession>
<dbReference type="GO" id="GO:0006167">
    <property type="term" value="P:AMP biosynthetic process"/>
    <property type="evidence" value="ECO:0007669"/>
    <property type="project" value="TreeGrafter"/>
</dbReference>
<evidence type="ECO:0000256" key="4">
    <source>
        <dbReference type="ARBA" id="ARBA00022801"/>
    </source>
</evidence>
<gene>
    <name evidence="7" type="ORF">MSPICULIGERA_LOCUS8897</name>
    <name evidence="8" type="ORF">MSPICULIGERA_LOCUS8904</name>
</gene>
<sequence length="143" mass="16598">MAGKAAVRAAGLVVYRRPEATGATEFLLLQASYPPYHWTPPKGHVDPGEDEWTAAIRETEEEAHIKKDHLDIHEDIHHTLYYPVKGRMKSVKYWLAKLKDPFDVALSHEHQNWKWAKLEDAVKTSEYKEMGELFRLFNDKISK</sequence>
<proteinExistence type="inferred from homology"/>